<dbReference type="InterPro" id="IPR001845">
    <property type="entry name" value="HTH_ArsR_DNA-bd_dom"/>
</dbReference>
<sequence>MMEARLWYVLTGTRGGVNRIRLLQSLDERPRNTNQLAEELDLHYKTVQHHLDVLVDNGVLRSSGDDYGAVYLPTPQAEDHWDLVEEIIEQVD</sequence>
<dbReference type="InterPro" id="IPR011991">
    <property type="entry name" value="ArsR-like_HTH"/>
</dbReference>
<protein>
    <submittedName>
        <fullName evidence="2">Transcriptional regulator, ArsR family</fullName>
    </submittedName>
</protein>
<dbReference type="AlphaFoldDB" id="A0A1H4AJE5"/>
<evidence type="ECO:0000313" key="2">
    <source>
        <dbReference type="EMBL" id="SEA36093.1"/>
    </source>
</evidence>
<organism evidence="2 3">
    <name type="scientific">Haloplanus vescus</name>
    <dbReference type="NCBI Taxonomy" id="555874"/>
    <lineage>
        <taxon>Archaea</taxon>
        <taxon>Methanobacteriati</taxon>
        <taxon>Methanobacteriota</taxon>
        <taxon>Stenosarchaea group</taxon>
        <taxon>Halobacteria</taxon>
        <taxon>Halobacteriales</taxon>
        <taxon>Haloferacaceae</taxon>
        <taxon>Haloplanus</taxon>
    </lineage>
</organism>
<dbReference type="InterPro" id="IPR036390">
    <property type="entry name" value="WH_DNA-bd_sf"/>
</dbReference>
<dbReference type="EMBL" id="FNQT01000006">
    <property type="protein sequence ID" value="SEA36093.1"/>
    <property type="molecule type" value="Genomic_DNA"/>
</dbReference>
<dbReference type="CDD" id="cd00090">
    <property type="entry name" value="HTH_ARSR"/>
    <property type="match status" value="1"/>
</dbReference>
<dbReference type="PANTHER" id="PTHR38600:SF1">
    <property type="entry name" value="TRANSCRIPTIONAL REGULATORY PROTEIN"/>
    <property type="match status" value="1"/>
</dbReference>
<dbReference type="Proteomes" id="UP000236755">
    <property type="component" value="Unassembled WGS sequence"/>
</dbReference>
<name>A0A1H4AJE5_9EURY</name>
<dbReference type="SUPFAM" id="SSF46785">
    <property type="entry name" value="Winged helix' DNA-binding domain"/>
    <property type="match status" value="1"/>
</dbReference>
<dbReference type="STRING" id="555874.SAMN04488065_2823"/>
<proteinExistence type="predicted"/>
<dbReference type="Gene3D" id="1.10.10.10">
    <property type="entry name" value="Winged helix-like DNA-binding domain superfamily/Winged helix DNA-binding domain"/>
    <property type="match status" value="1"/>
</dbReference>
<evidence type="ECO:0000313" key="3">
    <source>
        <dbReference type="Proteomes" id="UP000236755"/>
    </source>
</evidence>
<reference evidence="2 3" key="1">
    <citation type="submission" date="2016-10" db="EMBL/GenBank/DDBJ databases">
        <authorList>
            <person name="de Groot N.N."/>
        </authorList>
    </citation>
    <scope>NUCLEOTIDE SEQUENCE [LARGE SCALE GENOMIC DNA]</scope>
    <source>
        <strain evidence="2 3">CGMCC 1.8712</strain>
    </source>
</reference>
<dbReference type="Pfam" id="PF01022">
    <property type="entry name" value="HTH_5"/>
    <property type="match status" value="1"/>
</dbReference>
<keyword evidence="3" id="KW-1185">Reference proteome</keyword>
<accession>A0A1H4AJE5</accession>
<evidence type="ECO:0000259" key="1">
    <source>
        <dbReference type="Pfam" id="PF01022"/>
    </source>
</evidence>
<feature type="domain" description="HTH arsR-type" evidence="1">
    <location>
        <begin position="18"/>
        <end position="61"/>
    </location>
</feature>
<dbReference type="PANTHER" id="PTHR38600">
    <property type="entry name" value="TRANSCRIPTIONAL REGULATORY PROTEIN"/>
    <property type="match status" value="1"/>
</dbReference>
<dbReference type="GO" id="GO:0003700">
    <property type="term" value="F:DNA-binding transcription factor activity"/>
    <property type="evidence" value="ECO:0007669"/>
    <property type="project" value="InterPro"/>
</dbReference>
<gene>
    <name evidence="2" type="ORF">SAMN04488065_2823</name>
</gene>
<dbReference type="InterPro" id="IPR036388">
    <property type="entry name" value="WH-like_DNA-bd_sf"/>
</dbReference>